<dbReference type="EMBL" id="JBIATK010000002">
    <property type="protein sequence ID" value="MFF4023050.1"/>
    <property type="molecule type" value="Genomic_DNA"/>
</dbReference>
<dbReference type="InterPro" id="IPR028978">
    <property type="entry name" value="Chorismate_lyase_/UTRA_dom_sf"/>
</dbReference>
<feature type="domain" description="UbiC transcription regulator-associated" evidence="1">
    <location>
        <begin position="23"/>
        <end position="66"/>
    </location>
</feature>
<dbReference type="SUPFAM" id="SSF64288">
    <property type="entry name" value="Chorismate lyase-like"/>
    <property type="match status" value="1"/>
</dbReference>
<proteinExistence type="predicted"/>
<gene>
    <name evidence="2" type="ORF">ACFYY5_09420</name>
</gene>
<keyword evidence="3" id="KW-1185">Reference proteome</keyword>
<evidence type="ECO:0000313" key="2">
    <source>
        <dbReference type="EMBL" id="MFF4023050.1"/>
    </source>
</evidence>
<dbReference type="RefSeq" id="WP_387129585.1">
    <property type="nucleotide sequence ID" value="NZ_JADLPS010000015.1"/>
</dbReference>
<dbReference type="Gene3D" id="3.40.1410.10">
    <property type="entry name" value="Chorismate lyase-like"/>
    <property type="match status" value="1"/>
</dbReference>
<organism evidence="2 3">
    <name type="scientific">Nocardia elegans</name>
    <dbReference type="NCBI Taxonomy" id="300029"/>
    <lineage>
        <taxon>Bacteria</taxon>
        <taxon>Bacillati</taxon>
        <taxon>Actinomycetota</taxon>
        <taxon>Actinomycetes</taxon>
        <taxon>Mycobacteriales</taxon>
        <taxon>Nocardiaceae</taxon>
        <taxon>Nocardia</taxon>
    </lineage>
</organism>
<evidence type="ECO:0000313" key="3">
    <source>
        <dbReference type="Proteomes" id="UP001602089"/>
    </source>
</evidence>
<sequence length="86" mass="9301">MNSCGPKEFTSPWRGSGAVRCSATRAEAQLPDECTNAPLLTMRRVAFDDSGRPIEMGGHVYRASRHFFGTTVKFPAVEGRPDGVSA</sequence>
<accession>A0ABW6TE23</accession>
<dbReference type="Pfam" id="PF07702">
    <property type="entry name" value="UTRA"/>
    <property type="match status" value="1"/>
</dbReference>
<comment type="caution">
    <text evidence="2">The sequence shown here is derived from an EMBL/GenBank/DDBJ whole genome shotgun (WGS) entry which is preliminary data.</text>
</comment>
<evidence type="ECO:0000259" key="1">
    <source>
        <dbReference type="Pfam" id="PF07702"/>
    </source>
</evidence>
<protein>
    <submittedName>
        <fullName evidence="2">UTRA domain-containing protein</fullName>
    </submittedName>
</protein>
<dbReference type="InterPro" id="IPR011663">
    <property type="entry name" value="UTRA"/>
</dbReference>
<reference evidence="2 3" key="1">
    <citation type="submission" date="2024-10" db="EMBL/GenBank/DDBJ databases">
        <title>The Natural Products Discovery Center: Release of the First 8490 Sequenced Strains for Exploring Actinobacteria Biosynthetic Diversity.</title>
        <authorList>
            <person name="Kalkreuter E."/>
            <person name="Kautsar S.A."/>
            <person name="Yang D."/>
            <person name="Bader C.D."/>
            <person name="Teijaro C.N."/>
            <person name="Fluegel L."/>
            <person name="Davis C.M."/>
            <person name="Simpson J.R."/>
            <person name="Lauterbach L."/>
            <person name="Steele A.D."/>
            <person name="Gui C."/>
            <person name="Meng S."/>
            <person name="Li G."/>
            <person name="Viehrig K."/>
            <person name="Ye F."/>
            <person name="Su P."/>
            <person name="Kiefer A.F."/>
            <person name="Nichols A."/>
            <person name="Cepeda A.J."/>
            <person name="Yan W."/>
            <person name="Fan B."/>
            <person name="Jiang Y."/>
            <person name="Adhikari A."/>
            <person name="Zheng C.-J."/>
            <person name="Schuster L."/>
            <person name="Cowan T.M."/>
            <person name="Smanski M.J."/>
            <person name="Chevrette M.G."/>
            <person name="De Carvalho L.P.S."/>
            <person name="Shen B."/>
        </authorList>
    </citation>
    <scope>NUCLEOTIDE SEQUENCE [LARGE SCALE GENOMIC DNA]</scope>
    <source>
        <strain evidence="2 3">NPDC001867</strain>
    </source>
</reference>
<dbReference type="Proteomes" id="UP001602089">
    <property type="component" value="Unassembled WGS sequence"/>
</dbReference>
<name>A0ABW6TE23_9NOCA</name>